<name>A0A4Y1ZFM9_9BACL</name>
<evidence type="ECO:0000313" key="1">
    <source>
        <dbReference type="EMBL" id="GAY77760.1"/>
    </source>
</evidence>
<protein>
    <submittedName>
        <fullName evidence="1">RNA polymerase sporulation specific sigma factor SigH</fullName>
    </submittedName>
</protein>
<comment type="caution">
    <text evidence="1">The sequence shown here is derived from an EMBL/GenBank/DDBJ whole genome shotgun (WGS) entry which is preliminary data.</text>
</comment>
<gene>
    <name evidence="1" type="ORF">NBRC111894_3314</name>
</gene>
<proteinExistence type="predicted"/>
<evidence type="ECO:0000313" key="2">
    <source>
        <dbReference type="Proteomes" id="UP000319716"/>
    </source>
</evidence>
<organism evidence="1 2">
    <name type="scientific">Sporolactobacillus inulinus</name>
    <dbReference type="NCBI Taxonomy" id="2078"/>
    <lineage>
        <taxon>Bacteria</taxon>
        <taxon>Bacillati</taxon>
        <taxon>Bacillota</taxon>
        <taxon>Bacilli</taxon>
        <taxon>Bacillales</taxon>
        <taxon>Sporolactobacillaceae</taxon>
        <taxon>Sporolactobacillus</taxon>
    </lineage>
</organism>
<dbReference type="AlphaFoldDB" id="A0A4Y1ZFM9"/>
<dbReference type="EMBL" id="BEXB01000032">
    <property type="protein sequence ID" value="GAY77760.1"/>
    <property type="molecule type" value="Genomic_DNA"/>
</dbReference>
<dbReference type="Proteomes" id="UP000319716">
    <property type="component" value="Unassembled WGS sequence"/>
</dbReference>
<sequence length="64" mass="7270">MIDNPVKANAAFVLQKDTELLKAIQEGNNQALEYLIFKYKNFVRAKRGPISSLAQIEKTSFKRA</sequence>
<reference evidence="1 2" key="1">
    <citation type="submission" date="2017-11" db="EMBL/GenBank/DDBJ databases">
        <title>Draft Genome Sequence of Sporolactobacillus inulinus NBRC 111894 Isolated from Koso, a Japanese Sugar-Vegetable Fermented Beverage.</title>
        <authorList>
            <person name="Chiou T.Y."/>
            <person name="Oshima K."/>
            <person name="Suda W."/>
            <person name="Hattori M."/>
            <person name="Takahashi T."/>
        </authorList>
    </citation>
    <scope>NUCLEOTIDE SEQUENCE [LARGE SCALE GENOMIC DNA]</scope>
    <source>
        <strain evidence="1 2">NBRC111894</strain>
    </source>
</reference>
<accession>A0A4Y1ZFM9</accession>